<name>A0A8D8FND3_CULPI</name>
<reference evidence="2" key="1">
    <citation type="submission" date="2021-05" db="EMBL/GenBank/DDBJ databases">
        <authorList>
            <person name="Alioto T."/>
            <person name="Alioto T."/>
            <person name="Gomez Garrido J."/>
        </authorList>
    </citation>
    <scope>NUCLEOTIDE SEQUENCE</scope>
</reference>
<feature type="signal peptide" evidence="1">
    <location>
        <begin position="1"/>
        <end position="20"/>
    </location>
</feature>
<protein>
    <submittedName>
        <fullName evidence="2">(northern house mosquito) hypothetical protein</fullName>
    </submittedName>
</protein>
<proteinExistence type="predicted"/>
<dbReference type="AlphaFoldDB" id="A0A8D8FND3"/>
<feature type="chain" id="PRO_5036260689" evidence="1">
    <location>
        <begin position="21"/>
        <end position="193"/>
    </location>
</feature>
<evidence type="ECO:0000256" key="1">
    <source>
        <dbReference type="SAM" id="SignalP"/>
    </source>
</evidence>
<organism evidence="2">
    <name type="scientific">Culex pipiens</name>
    <name type="common">House mosquito</name>
    <dbReference type="NCBI Taxonomy" id="7175"/>
    <lineage>
        <taxon>Eukaryota</taxon>
        <taxon>Metazoa</taxon>
        <taxon>Ecdysozoa</taxon>
        <taxon>Arthropoda</taxon>
        <taxon>Hexapoda</taxon>
        <taxon>Insecta</taxon>
        <taxon>Pterygota</taxon>
        <taxon>Neoptera</taxon>
        <taxon>Endopterygota</taxon>
        <taxon>Diptera</taxon>
        <taxon>Nematocera</taxon>
        <taxon>Culicoidea</taxon>
        <taxon>Culicidae</taxon>
        <taxon>Culicinae</taxon>
        <taxon>Culicini</taxon>
        <taxon>Culex</taxon>
        <taxon>Culex</taxon>
    </lineage>
</organism>
<evidence type="ECO:0000313" key="2">
    <source>
        <dbReference type="EMBL" id="CAG6476743.1"/>
    </source>
</evidence>
<accession>A0A8D8FND3</accession>
<dbReference type="EMBL" id="HBUE01079155">
    <property type="protein sequence ID" value="CAG6476746.1"/>
    <property type="molecule type" value="Transcribed_RNA"/>
</dbReference>
<keyword evidence="1" id="KW-0732">Signal</keyword>
<sequence>MNTCDLLFFLLSHFASLVVRRLDRGPAAGRVRAHWYVALLGLRGRDRRCAAGQAARDAVQLLFRAGRGVVHVVVDSGRDTGIAPALRPRHVVKVPSEQVRPVLLLARAAVLQRPHAVPVQAQTPGQWNRRQRSCVVHRWQCSVHAQRGHVAQLLEIRVAVHGRSGPRRSDRFSRIVICLSHHICNLSPPHAIL</sequence>
<dbReference type="EMBL" id="HBUE01079153">
    <property type="protein sequence ID" value="CAG6476743.1"/>
    <property type="molecule type" value="Transcribed_RNA"/>
</dbReference>